<evidence type="ECO:0000313" key="26">
    <source>
        <dbReference type="Proteomes" id="UP000078287"/>
    </source>
</evidence>
<evidence type="ECO:0000256" key="12">
    <source>
        <dbReference type="ARBA" id="ARBA00022796"/>
    </source>
</evidence>
<dbReference type="SUPFAM" id="SSF55008">
    <property type="entry name" value="HMA, heavy metal-associated domain"/>
    <property type="match status" value="2"/>
</dbReference>
<keyword evidence="5" id="KW-0813">Transport</keyword>
<keyword evidence="6 23" id="KW-1003">Cell membrane</keyword>
<dbReference type="NCBIfam" id="TIGR01494">
    <property type="entry name" value="ATPase_P-type"/>
    <property type="match status" value="1"/>
</dbReference>
<dbReference type="Proteomes" id="UP000078287">
    <property type="component" value="Unassembled WGS sequence"/>
</dbReference>
<feature type="transmembrane region" description="Helical" evidence="23">
    <location>
        <begin position="795"/>
        <end position="814"/>
    </location>
</feature>
<keyword evidence="11 23" id="KW-0547">Nucleotide-binding</keyword>
<dbReference type="InterPro" id="IPR023298">
    <property type="entry name" value="ATPase_P-typ_TM_dom_sf"/>
</dbReference>
<dbReference type="FunFam" id="3.40.50.1000:FF:000144">
    <property type="entry name" value="copper-transporting ATPase 1 isoform X2"/>
    <property type="match status" value="1"/>
</dbReference>
<evidence type="ECO:0000256" key="6">
    <source>
        <dbReference type="ARBA" id="ARBA00022475"/>
    </source>
</evidence>
<evidence type="ECO:0000256" key="9">
    <source>
        <dbReference type="ARBA" id="ARBA00022723"/>
    </source>
</evidence>
<evidence type="ECO:0000256" key="17">
    <source>
        <dbReference type="ARBA" id="ARBA00023008"/>
    </source>
</evidence>
<keyword evidence="17" id="KW-0186">Copper</keyword>
<accession>A0A178M689</accession>
<dbReference type="InterPro" id="IPR044492">
    <property type="entry name" value="P_typ_ATPase_HD_dom"/>
</dbReference>
<dbReference type="InterPro" id="IPR036412">
    <property type="entry name" value="HAD-like_sf"/>
</dbReference>
<organism evidence="25 26">
    <name type="scientific">Chloroflexus islandicus</name>
    <dbReference type="NCBI Taxonomy" id="1707952"/>
    <lineage>
        <taxon>Bacteria</taxon>
        <taxon>Bacillati</taxon>
        <taxon>Chloroflexota</taxon>
        <taxon>Chloroflexia</taxon>
        <taxon>Chloroflexales</taxon>
        <taxon>Chloroflexineae</taxon>
        <taxon>Chloroflexaceae</taxon>
        <taxon>Chloroflexus</taxon>
    </lineage>
</organism>
<feature type="transmembrane region" description="Helical" evidence="23">
    <location>
        <begin position="283"/>
        <end position="301"/>
    </location>
</feature>
<keyword evidence="26" id="KW-1185">Reference proteome</keyword>
<keyword evidence="12" id="KW-0187">Copper transport</keyword>
<comment type="subcellular location">
    <subcellularLocation>
        <location evidence="1">Cell membrane</location>
        <topology evidence="1">Multi-pass membrane protein</topology>
    </subcellularLocation>
</comment>
<dbReference type="Pfam" id="PF00122">
    <property type="entry name" value="E1-E2_ATPase"/>
    <property type="match status" value="1"/>
</dbReference>
<evidence type="ECO:0000256" key="3">
    <source>
        <dbReference type="ARBA" id="ARBA00012517"/>
    </source>
</evidence>
<evidence type="ECO:0000256" key="21">
    <source>
        <dbReference type="ARBA" id="ARBA00033239"/>
    </source>
</evidence>
<comment type="similarity">
    <text evidence="2 23">Belongs to the cation transport ATPase (P-type) (TC 3.A.3) family. Type IB subfamily.</text>
</comment>
<dbReference type="OrthoDB" id="135399at2"/>
<keyword evidence="9 23" id="KW-0479">Metal-binding</keyword>
<evidence type="ECO:0000256" key="13">
    <source>
        <dbReference type="ARBA" id="ARBA00022840"/>
    </source>
</evidence>
<dbReference type="Pfam" id="PF00702">
    <property type="entry name" value="Hydrolase"/>
    <property type="match status" value="1"/>
</dbReference>
<dbReference type="PRINTS" id="PR00943">
    <property type="entry name" value="CUATPASE"/>
</dbReference>
<dbReference type="GO" id="GO:0005507">
    <property type="term" value="F:copper ion binding"/>
    <property type="evidence" value="ECO:0007669"/>
    <property type="project" value="InterPro"/>
</dbReference>
<keyword evidence="18" id="KW-0406">Ion transport</keyword>
<dbReference type="InterPro" id="IPR018303">
    <property type="entry name" value="ATPase_P-typ_P_site"/>
</dbReference>
<dbReference type="GO" id="GO:0016887">
    <property type="term" value="F:ATP hydrolysis activity"/>
    <property type="evidence" value="ECO:0007669"/>
    <property type="project" value="InterPro"/>
</dbReference>
<dbReference type="Gene3D" id="3.30.70.100">
    <property type="match status" value="2"/>
</dbReference>
<dbReference type="GO" id="GO:0005886">
    <property type="term" value="C:plasma membrane"/>
    <property type="evidence" value="ECO:0007669"/>
    <property type="project" value="UniProtKB-SubCell"/>
</dbReference>
<keyword evidence="7" id="KW-0597">Phosphoprotein</keyword>
<dbReference type="InterPro" id="IPR006122">
    <property type="entry name" value="HMA_Cu_ion-bd"/>
</dbReference>
<dbReference type="InterPro" id="IPR008250">
    <property type="entry name" value="ATPase_P-typ_transduc_dom_A_sf"/>
</dbReference>
<keyword evidence="16 23" id="KW-1133">Transmembrane helix</keyword>
<dbReference type="CDD" id="cd00371">
    <property type="entry name" value="HMA"/>
    <property type="match status" value="2"/>
</dbReference>
<dbReference type="STRING" id="1707952.A6A03_17165"/>
<evidence type="ECO:0000256" key="2">
    <source>
        <dbReference type="ARBA" id="ARBA00006024"/>
    </source>
</evidence>
<evidence type="ECO:0000256" key="10">
    <source>
        <dbReference type="ARBA" id="ARBA00022737"/>
    </source>
</evidence>
<evidence type="ECO:0000313" key="25">
    <source>
        <dbReference type="EMBL" id="OAN44280.1"/>
    </source>
</evidence>
<feature type="transmembrane region" description="Helical" evidence="23">
    <location>
        <begin position="221"/>
        <end position="238"/>
    </location>
</feature>
<evidence type="ECO:0000256" key="7">
    <source>
        <dbReference type="ARBA" id="ARBA00022553"/>
    </source>
</evidence>
<dbReference type="NCBIfam" id="TIGR01511">
    <property type="entry name" value="ATPase-IB1_Cu"/>
    <property type="match status" value="1"/>
</dbReference>
<dbReference type="PANTHER" id="PTHR43520">
    <property type="entry name" value="ATP7, ISOFORM B"/>
    <property type="match status" value="1"/>
</dbReference>
<evidence type="ECO:0000256" key="8">
    <source>
        <dbReference type="ARBA" id="ARBA00022692"/>
    </source>
</evidence>
<evidence type="ECO:0000256" key="5">
    <source>
        <dbReference type="ARBA" id="ARBA00022448"/>
    </source>
</evidence>
<protein>
    <recommendedName>
        <fullName evidence="4">Copper-exporting P-type ATPase</fullName>
        <ecNumber evidence="3">7.2.2.8</ecNumber>
    </recommendedName>
    <alternativeName>
        <fullName evidence="20">Copper-exporting P-type ATPase A</fullName>
    </alternativeName>
    <alternativeName>
        <fullName evidence="21">Cu(+)-exporting ATPase</fullName>
    </alternativeName>
</protein>
<dbReference type="RefSeq" id="WP_066789446.1">
    <property type="nucleotide sequence ID" value="NZ_LWQS01000069.1"/>
</dbReference>
<sequence>MAEREIILSVTGMTCASCSARVEKALRKTPGVLSAEVNLASEHALVRFDPAQAQPAALQAAIEQAGYGVVTDEITLAITGMTCASCSARVEKALRKTPGVLSAEVNLASEQALVRYAPGMVDRADLVKAVEQAGYGVITPATTTAETEDVEARARAHEMAVRRRRLVVGVVFSLPLFVLSMARDFGLIAPWLIGEGAAMAATMAGSSMAEMMHMIAARDDLLNWLFLALATPVQFYSGRDFYRYAWRALRMRTATMDTLIALGSSAAYFYSLVLLLSGAPGHVYFETAAVIITLILVGKYLEARAKSQTSAAIKALIGLQPKTARVLRGGQEVDVPLSEVRAGEMVIVRPGEKIPVDGVIVTGESTVDESMLTGESLPVEKRAGDTVFGATINRSGSFQMRATRIGKDSALAQIVRLVQEAQGSKAPVQALVDRISAVFVPIVIVIALLTFAGWLWAGAGLTQAMIFAVAVLVIACPCALGLATPTAIMVGTGAGATHGILIRNAEALERAASLQTVVFDKTGTITHGRPEVTDIVAVAQPVLAQAGVAEAPADLALLQLAAAAESRSEHPLGMAIVQAAQARGLPIERPTRFQAVSGAGVEAEVNGQTVLIGTPAWLAERGVDVTGFAATVVQLQASGKTVIVVAADGEARGVIALADTVRPTAAAAVAELRQIGLDVALLTGDNQRTAAAIAAAVGIPANAVYAEVKPHEKAAIVARLQQSAASAKPRRVAMVGDGINDAPALAQADVGIAMGSGTDVAMETADITLMRSDPRGVAQAIALSRATVRTIRWNLFWAFAYNVILIPVATGIFYPLTGWQLSPVLAAAAMAFSSVFVVSNSLRLRGIRLG</sequence>
<dbReference type="GO" id="GO:0140581">
    <property type="term" value="F:P-type monovalent copper transporter activity"/>
    <property type="evidence" value="ECO:0007669"/>
    <property type="project" value="UniProtKB-EC"/>
</dbReference>
<dbReference type="NCBIfam" id="TIGR01525">
    <property type="entry name" value="ATPase-IB_hvy"/>
    <property type="match status" value="1"/>
</dbReference>
<evidence type="ECO:0000256" key="14">
    <source>
        <dbReference type="ARBA" id="ARBA00022842"/>
    </source>
</evidence>
<dbReference type="GO" id="GO:0055070">
    <property type="term" value="P:copper ion homeostasis"/>
    <property type="evidence" value="ECO:0007669"/>
    <property type="project" value="TreeGrafter"/>
</dbReference>
<dbReference type="FunFam" id="3.30.70.100:FF:000005">
    <property type="entry name" value="Copper-exporting P-type ATPase A"/>
    <property type="match status" value="2"/>
</dbReference>
<dbReference type="InterPro" id="IPR027256">
    <property type="entry name" value="P-typ_ATPase_IB"/>
</dbReference>
<dbReference type="PRINTS" id="PR00119">
    <property type="entry name" value="CATATPASE"/>
</dbReference>
<dbReference type="InterPro" id="IPR059000">
    <property type="entry name" value="ATPase_P-type_domA"/>
</dbReference>
<dbReference type="PROSITE" id="PS01229">
    <property type="entry name" value="COF_2"/>
    <property type="match status" value="1"/>
</dbReference>
<evidence type="ECO:0000256" key="16">
    <source>
        <dbReference type="ARBA" id="ARBA00022989"/>
    </source>
</evidence>
<dbReference type="InterPro" id="IPR006121">
    <property type="entry name" value="HMA_dom"/>
</dbReference>
<dbReference type="SFLD" id="SFLDG00002">
    <property type="entry name" value="C1.7:_P-type_atpase_like"/>
    <property type="match status" value="1"/>
</dbReference>
<keyword evidence="15" id="KW-1278">Translocase</keyword>
<dbReference type="GO" id="GO:0043682">
    <property type="term" value="F:P-type divalent copper transporter activity"/>
    <property type="evidence" value="ECO:0007669"/>
    <property type="project" value="TreeGrafter"/>
</dbReference>
<dbReference type="Gene3D" id="3.40.50.1000">
    <property type="entry name" value="HAD superfamily/HAD-like"/>
    <property type="match status" value="1"/>
</dbReference>
<gene>
    <name evidence="25" type="ORF">A6A03_17165</name>
</gene>
<dbReference type="InterPro" id="IPR001757">
    <property type="entry name" value="P_typ_ATPase"/>
</dbReference>
<evidence type="ECO:0000256" key="4">
    <source>
        <dbReference type="ARBA" id="ARBA00015102"/>
    </source>
</evidence>
<keyword evidence="13 23" id="KW-0067">ATP-binding</keyword>
<evidence type="ECO:0000256" key="20">
    <source>
        <dbReference type="ARBA" id="ARBA00029719"/>
    </source>
</evidence>
<dbReference type="PANTHER" id="PTHR43520:SF8">
    <property type="entry name" value="P-TYPE CU(+) TRANSPORTER"/>
    <property type="match status" value="1"/>
</dbReference>
<feature type="transmembrane region" description="Helical" evidence="23">
    <location>
        <begin position="165"/>
        <end position="182"/>
    </location>
</feature>
<feature type="transmembrane region" description="Helical" evidence="23">
    <location>
        <begin position="820"/>
        <end position="838"/>
    </location>
</feature>
<evidence type="ECO:0000256" key="23">
    <source>
        <dbReference type="RuleBase" id="RU362081"/>
    </source>
</evidence>
<dbReference type="SFLD" id="SFLDF00027">
    <property type="entry name" value="p-type_atpase"/>
    <property type="match status" value="1"/>
</dbReference>
<evidence type="ECO:0000259" key="24">
    <source>
        <dbReference type="PROSITE" id="PS50846"/>
    </source>
</evidence>
<evidence type="ECO:0000256" key="1">
    <source>
        <dbReference type="ARBA" id="ARBA00004651"/>
    </source>
</evidence>
<dbReference type="InterPro" id="IPR023214">
    <property type="entry name" value="HAD_sf"/>
</dbReference>
<feature type="domain" description="HMA" evidence="24">
    <location>
        <begin position="72"/>
        <end position="138"/>
    </location>
</feature>
<dbReference type="PROSITE" id="PS00154">
    <property type="entry name" value="ATPASE_E1_E2"/>
    <property type="match status" value="1"/>
</dbReference>
<name>A0A178M689_9CHLR</name>
<feature type="transmembrane region" description="Helical" evidence="23">
    <location>
        <begin position="463"/>
        <end position="483"/>
    </location>
</feature>
<evidence type="ECO:0000256" key="22">
    <source>
        <dbReference type="ARBA" id="ARBA00049289"/>
    </source>
</evidence>
<dbReference type="SUPFAM" id="SSF81665">
    <property type="entry name" value="Calcium ATPase, transmembrane domain M"/>
    <property type="match status" value="1"/>
</dbReference>
<comment type="caution">
    <text evidence="25">The sequence shown here is derived from an EMBL/GenBank/DDBJ whole genome shotgun (WGS) entry which is preliminary data.</text>
</comment>
<dbReference type="SUPFAM" id="SSF81653">
    <property type="entry name" value="Calcium ATPase, transduction domain A"/>
    <property type="match status" value="1"/>
</dbReference>
<keyword evidence="19 23" id="KW-0472">Membrane</keyword>
<dbReference type="PROSITE" id="PS01047">
    <property type="entry name" value="HMA_1"/>
    <property type="match status" value="2"/>
</dbReference>
<dbReference type="PROSITE" id="PS50846">
    <property type="entry name" value="HMA_2"/>
    <property type="match status" value="2"/>
</dbReference>
<dbReference type="InterPro" id="IPR023299">
    <property type="entry name" value="ATPase_P-typ_cyto_dom_N"/>
</dbReference>
<dbReference type="AlphaFoldDB" id="A0A178M689"/>
<proteinExistence type="inferred from homology"/>
<dbReference type="Gene3D" id="2.70.150.10">
    <property type="entry name" value="Calcium-transporting ATPase, cytoplasmic transduction domain A"/>
    <property type="match status" value="1"/>
</dbReference>
<evidence type="ECO:0000256" key="18">
    <source>
        <dbReference type="ARBA" id="ARBA00023065"/>
    </source>
</evidence>
<dbReference type="EMBL" id="LWQS01000069">
    <property type="protein sequence ID" value="OAN44280.1"/>
    <property type="molecule type" value="Genomic_DNA"/>
</dbReference>
<dbReference type="CDD" id="cd02094">
    <property type="entry name" value="P-type_ATPase_Cu-like"/>
    <property type="match status" value="1"/>
</dbReference>
<feature type="transmembrane region" description="Helical" evidence="23">
    <location>
        <begin position="435"/>
        <end position="457"/>
    </location>
</feature>
<dbReference type="Pfam" id="PF00403">
    <property type="entry name" value="HMA"/>
    <property type="match status" value="2"/>
</dbReference>
<dbReference type="SFLD" id="SFLDS00003">
    <property type="entry name" value="Haloacid_Dehalogenase"/>
    <property type="match status" value="1"/>
</dbReference>
<feature type="transmembrane region" description="Helical" evidence="23">
    <location>
        <begin position="259"/>
        <end position="277"/>
    </location>
</feature>
<dbReference type="GO" id="GO:0005524">
    <property type="term" value="F:ATP binding"/>
    <property type="evidence" value="ECO:0007669"/>
    <property type="project" value="UniProtKB-UniRule"/>
</dbReference>
<dbReference type="FunFam" id="2.70.150.10:FF:000020">
    <property type="entry name" value="Copper-exporting P-type ATPase A"/>
    <property type="match status" value="1"/>
</dbReference>
<evidence type="ECO:0000256" key="11">
    <source>
        <dbReference type="ARBA" id="ARBA00022741"/>
    </source>
</evidence>
<evidence type="ECO:0000256" key="15">
    <source>
        <dbReference type="ARBA" id="ARBA00022967"/>
    </source>
</evidence>
<keyword evidence="10" id="KW-0677">Repeat</keyword>
<keyword evidence="8 23" id="KW-0812">Transmembrane</keyword>
<dbReference type="InterPro" id="IPR036163">
    <property type="entry name" value="HMA_dom_sf"/>
</dbReference>
<keyword evidence="14" id="KW-0460">Magnesium</keyword>
<dbReference type="InterPro" id="IPR017969">
    <property type="entry name" value="Heavy-metal-associated_CS"/>
</dbReference>
<evidence type="ECO:0000256" key="19">
    <source>
        <dbReference type="ARBA" id="ARBA00023136"/>
    </source>
</evidence>
<dbReference type="Gene3D" id="3.40.1110.10">
    <property type="entry name" value="Calcium-transporting ATPase, cytoplasmic domain N"/>
    <property type="match status" value="1"/>
</dbReference>
<comment type="catalytic activity">
    <reaction evidence="22">
        <text>Cu(+)(in) + ATP + H2O = Cu(+)(out) + ADP + phosphate + H(+)</text>
        <dbReference type="Rhea" id="RHEA:25792"/>
        <dbReference type="ChEBI" id="CHEBI:15377"/>
        <dbReference type="ChEBI" id="CHEBI:15378"/>
        <dbReference type="ChEBI" id="CHEBI:30616"/>
        <dbReference type="ChEBI" id="CHEBI:43474"/>
        <dbReference type="ChEBI" id="CHEBI:49552"/>
        <dbReference type="ChEBI" id="CHEBI:456216"/>
        <dbReference type="EC" id="7.2.2.8"/>
    </reaction>
</comment>
<dbReference type="NCBIfam" id="TIGR00003">
    <property type="entry name" value="copper ion binding protein"/>
    <property type="match status" value="2"/>
</dbReference>
<feature type="domain" description="HMA" evidence="24">
    <location>
        <begin position="4"/>
        <end position="70"/>
    </location>
</feature>
<dbReference type="EC" id="7.2.2.8" evidence="3"/>
<dbReference type="SUPFAM" id="SSF56784">
    <property type="entry name" value="HAD-like"/>
    <property type="match status" value="1"/>
</dbReference>
<dbReference type="PRINTS" id="PR00942">
    <property type="entry name" value="CUATPASEI"/>
</dbReference>
<reference evidence="25 26" key="1">
    <citation type="submission" date="2016-04" db="EMBL/GenBank/DDBJ databases">
        <title>Chloroflexus islandicus sp. nov., a thermophilic filamentous anoxygenic phototrophic bacterium from geyser Strokkur (Iceland).</title>
        <authorList>
            <person name="Gaisin V.A."/>
            <person name="Kalashnikov A.M."/>
            <person name="Sukhacheva M.V."/>
            <person name="Grouzdev D.S."/>
            <person name="Ivanov T.M."/>
            <person name="Kuznetsov B."/>
            <person name="Gorlenko V.M."/>
        </authorList>
    </citation>
    <scope>NUCLEOTIDE SEQUENCE [LARGE SCALE GENOMIC DNA]</scope>
    <source>
        <strain evidence="26">isl-2</strain>
    </source>
</reference>